<dbReference type="Pfam" id="PF20431">
    <property type="entry name" value="E_motif"/>
    <property type="match status" value="1"/>
</dbReference>
<evidence type="ECO:0008006" key="3">
    <source>
        <dbReference type="Google" id="ProtNLM"/>
    </source>
</evidence>
<evidence type="ECO:0000313" key="2">
    <source>
        <dbReference type="Proteomes" id="UP000631114"/>
    </source>
</evidence>
<proteinExistence type="predicted"/>
<dbReference type="EMBL" id="JADFTS010000004">
    <property type="protein sequence ID" value="KAF9608338.1"/>
    <property type="molecule type" value="Genomic_DNA"/>
</dbReference>
<dbReference type="GO" id="GO:0003723">
    <property type="term" value="F:RNA binding"/>
    <property type="evidence" value="ECO:0007669"/>
    <property type="project" value="InterPro"/>
</dbReference>
<organism evidence="1 2">
    <name type="scientific">Coptis chinensis</name>
    <dbReference type="NCBI Taxonomy" id="261450"/>
    <lineage>
        <taxon>Eukaryota</taxon>
        <taxon>Viridiplantae</taxon>
        <taxon>Streptophyta</taxon>
        <taxon>Embryophyta</taxon>
        <taxon>Tracheophyta</taxon>
        <taxon>Spermatophyta</taxon>
        <taxon>Magnoliopsida</taxon>
        <taxon>Ranunculales</taxon>
        <taxon>Ranunculaceae</taxon>
        <taxon>Coptidoideae</taxon>
        <taxon>Coptis</taxon>
    </lineage>
</organism>
<gene>
    <name evidence="1" type="ORF">IFM89_009273</name>
</gene>
<protein>
    <recommendedName>
        <fullName evidence="3">Pentatricopeptide repeat-containing protein</fullName>
    </recommendedName>
</protein>
<dbReference type="InterPro" id="IPR011990">
    <property type="entry name" value="TPR-like_helical_dom_sf"/>
</dbReference>
<dbReference type="InterPro" id="IPR046848">
    <property type="entry name" value="E_motif"/>
</dbReference>
<comment type="caution">
    <text evidence="1">The sequence shown here is derived from an EMBL/GenBank/DDBJ whole genome shotgun (WGS) entry which is preliminary data.</text>
</comment>
<dbReference type="GO" id="GO:0009451">
    <property type="term" value="P:RNA modification"/>
    <property type="evidence" value="ECO:0007669"/>
    <property type="project" value="InterPro"/>
</dbReference>
<reference evidence="1 2" key="1">
    <citation type="submission" date="2020-10" db="EMBL/GenBank/DDBJ databases">
        <title>The Coptis chinensis genome and diversification of protoberbering-type alkaloids.</title>
        <authorList>
            <person name="Wang B."/>
            <person name="Shu S."/>
            <person name="Song C."/>
            <person name="Liu Y."/>
        </authorList>
    </citation>
    <scope>NUCLEOTIDE SEQUENCE [LARGE SCALE GENOMIC DNA]</scope>
    <source>
        <strain evidence="1">HL-2020</strain>
        <tissue evidence="1">Leaf</tissue>
    </source>
</reference>
<dbReference type="AlphaFoldDB" id="A0A835I3B1"/>
<dbReference type="Gene3D" id="1.25.40.10">
    <property type="entry name" value="Tetratricopeptide repeat domain"/>
    <property type="match status" value="1"/>
</dbReference>
<evidence type="ECO:0000313" key="1">
    <source>
        <dbReference type="EMBL" id="KAF9608338.1"/>
    </source>
</evidence>
<dbReference type="InterPro" id="IPR046960">
    <property type="entry name" value="PPR_At4g14850-like_plant"/>
</dbReference>
<sequence>MQNHETSILVERIQAQNFDRLDYPTPAKKLSRNQRLGYGEEALKLLKQREVRYQAKQCHLCRVLSVCSHVGFVEEEAENFISQMLFDPDIVVFKTLLAACRNYGDVEVAKRAADSVWKLDPSDSASHVLLGNILASTGNWGEVARVRRLMRSRGGVRKVPGQSWIEVSNYKDMSVTILNPKLATHGGQPSFEEDMSRSSKCAYREGYPSFQNERVTTKMLSMSSGCLRKHLEANEYL</sequence>
<name>A0A835I3B1_9MAGN</name>
<dbReference type="Proteomes" id="UP000631114">
    <property type="component" value="Unassembled WGS sequence"/>
</dbReference>
<keyword evidence="2" id="KW-1185">Reference proteome</keyword>
<accession>A0A835I3B1</accession>
<dbReference type="PANTHER" id="PTHR47926">
    <property type="entry name" value="PENTATRICOPEPTIDE REPEAT-CONTAINING PROTEIN"/>
    <property type="match status" value="1"/>
</dbReference>